<evidence type="ECO:0000313" key="4">
    <source>
        <dbReference type="Proteomes" id="UP000011555"/>
    </source>
</evidence>
<name>M0LPT7_NATLA</name>
<keyword evidence="1" id="KW-0472">Membrane</keyword>
<dbReference type="GeneID" id="30920501"/>
<reference evidence="3 4" key="2">
    <citation type="journal article" date="2014" name="PLoS Genet.">
        <title>Phylogenetically driven sequencing of extremely halophilic archaea reveals strategies for static and dynamic osmo-response.</title>
        <authorList>
            <person name="Becker E.A."/>
            <person name="Seitzer P.M."/>
            <person name="Tritt A."/>
            <person name="Larsen D."/>
            <person name="Krusor M."/>
            <person name="Yao A.I."/>
            <person name="Wu D."/>
            <person name="Madern D."/>
            <person name="Eisen J.A."/>
            <person name="Darling A.E."/>
            <person name="Facciotti M.T."/>
        </authorList>
    </citation>
    <scope>NUCLEOTIDE SEQUENCE [LARGE SCALE GENOMIC DNA]</scope>
    <source>
        <strain evidence="3 4">AJ5</strain>
    </source>
</reference>
<reference evidence="2" key="3">
    <citation type="submission" date="2017-01" db="EMBL/GenBank/DDBJ databases">
        <authorList>
            <person name="Mah S.A."/>
            <person name="Swanson W.J."/>
            <person name="Moy G.W."/>
            <person name="Vacquier V.D."/>
        </authorList>
    </citation>
    <scope>NUCLEOTIDE SEQUENCE</scope>
    <source>
        <strain evidence="2">AJ5</strain>
    </source>
</reference>
<dbReference type="EMBL" id="AOLZ01000033">
    <property type="protein sequence ID" value="EMA34040.1"/>
    <property type="molecule type" value="Genomic_DNA"/>
</dbReference>
<keyword evidence="4" id="KW-1185">Reference proteome</keyword>
<dbReference type="EMBL" id="CP019285">
    <property type="protein sequence ID" value="APW97206.1"/>
    <property type="molecule type" value="Genomic_DNA"/>
</dbReference>
<evidence type="ECO:0000313" key="2">
    <source>
        <dbReference type="EMBL" id="APW97206.1"/>
    </source>
</evidence>
<reference evidence="2 5" key="1">
    <citation type="journal article" date="2011" name="J. Bacteriol.">
        <title>Genome sequence of Halobiforma lacisalsi AJ5, an extremely halophilic archaeon which harbors a bop gene.</title>
        <authorList>
            <person name="Jiang X."/>
            <person name="Wang S."/>
            <person name="Cheng H."/>
            <person name="Huo Y."/>
            <person name="Zhang X."/>
            <person name="Zhu X."/>
            <person name="Han X."/>
            <person name="Ni P."/>
            <person name="Wu M."/>
        </authorList>
    </citation>
    <scope>NUCLEOTIDE SEQUENCE [LARGE SCALE GENOMIC DNA]</scope>
    <source>
        <strain evidence="2 5">AJ5</strain>
    </source>
</reference>
<dbReference type="KEGG" id="hlc:CHINAEXTREME05215"/>
<evidence type="ECO:0000313" key="5">
    <source>
        <dbReference type="Proteomes" id="UP000186547"/>
    </source>
</evidence>
<protein>
    <submittedName>
        <fullName evidence="2">Winged helix-turn-helix domain-containing protein</fullName>
    </submittedName>
</protein>
<evidence type="ECO:0000313" key="3">
    <source>
        <dbReference type="EMBL" id="EMA34040.1"/>
    </source>
</evidence>
<accession>M0LPT7</accession>
<keyword evidence="1" id="KW-1133">Transmembrane helix</keyword>
<evidence type="ECO:0000256" key="1">
    <source>
        <dbReference type="SAM" id="Phobius"/>
    </source>
</evidence>
<sequence>MGQKTGGKTELQRDILLTWYENPDATQKEIAEACDCSASYVSDVTNRFDDYDHMEAMIDRRDKELEEMFGEDIFDTMPNANASAGPGLIEIYTRQPDNLAGYLVRGSILVVLLLLFYRIAIVLV</sequence>
<gene>
    <name evidence="3" type="ORF">C445_08482</name>
    <name evidence="2" type="ORF">CHINAEXTREME_05215</name>
</gene>
<dbReference type="eggNOG" id="arCOG02611">
    <property type="taxonomic scope" value="Archaea"/>
</dbReference>
<organism evidence="3 4">
    <name type="scientific">Natronobacterium lacisalsi AJ5</name>
    <dbReference type="NCBI Taxonomy" id="358396"/>
    <lineage>
        <taxon>Archaea</taxon>
        <taxon>Methanobacteriati</taxon>
        <taxon>Methanobacteriota</taxon>
        <taxon>Stenosarchaea group</taxon>
        <taxon>Halobacteria</taxon>
        <taxon>Halobacteriales</taxon>
        <taxon>Natrialbaceae</taxon>
        <taxon>Natronobacterium</taxon>
    </lineage>
</organism>
<dbReference type="SUPFAM" id="SSF46785">
    <property type="entry name" value="Winged helix' DNA-binding domain"/>
    <property type="match status" value="1"/>
</dbReference>
<dbReference type="Proteomes" id="UP000186547">
    <property type="component" value="Chromosome"/>
</dbReference>
<dbReference type="RefSeq" id="WP_007141421.1">
    <property type="nucleotide sequence ID" value="NZ_AOLZ01000033.1"/>
</dbReference>
<proteinExistence type="predicted"/>
<dbReference type="AlphaFoldDB" id="M0LPT7"/>
<feature type="transmembrane region" description="Helical" evidence="1">
    <location>
        <begin position="102"/>
        <end position="123"/>
    </location>
</feature>
<dbReference type="Proteomes" id="UP000011555">
    <property type="component" value="Unassembled WGS sequence"/>
</dbReference>
<keyword evidence="1" id="KW-0812">Transmembrane</keyword>
<dbReference type="InterPro" id="IPR036390">
    <property type="entry name" value="WH_DNA-bd_sf"/>
</dbReference>